<proteinExistence type="predicted"/>
<name>A0A9W7HY06_HIBTR</name>
<dbReference type="EMBL" id="BSYR01000020">
    <property type="protein sequence ID" value="GMI85492.1"/>
    <property type="molecule type" value="Genomic_DNA"/>
</dbReference>
<keyword evidence="2" id="KW-1185">Reference proteome</keyword>
<organism evidence="1 2">
    <name type="scientific">Hibiscus trionum</name>
    <name type="common">Flower of an hour</name>
    <dbReference type="NCBI Taxonomy" id="183268"/>
    <lineage>
        <taxon>Eukaryota</taxon>
        <taxon>Viridiplantae</taxon>
        <taxon>Streptophyta</taxon>
        <taxon>Embryophyta</taxon>
        <taxon>Tracheophyta</taxon>
        <taxon>Spermatophyta</taxon>
        <taxon>Magnoliopsida</taxon>
        <taxon>eudicotyledons</taxon>
        <taxon>Gunneridae</taxon>
        <taxon>Pentapetalae</taxon>
        <taxon>rosids</taxon>
        <taxon>malvids</taxon>
        <taxon>Malvales</taxon>
        <taxon>Malvaceae</taxon>
        <taxon>Malvoideae</taxon>
        <taxon>Hibiscus</taxon>
    </lineage>
</organism>
<dbReference type="AlphaFoldDB" id="A0A9W7HY06"/>
<sequence length="104" mass="11734">MKFIPGFNAVLCLEMTNFCSDIFLFDCSTPPESHPRYGMWLHSACWGGFGAGPSLRVCTFPCVNNFSCYSSSLLLLLPPMWSMNSTYPEFLEALVNVILHDCFF</sequence>
<protein>
    <submittedName>
        <fullName evidence="1">Uncharacterized protein</fullName>
    </submittedName>
</protein>
<accession>A0A9W7HY06</accession>
<comment type="caution">
    <text evidence="1">The sequence shown here is derived from an EMBL/GenBank/DDBJ whole genome shotgun (WGS) entry which is preliminary data.</text>
</comment>
<dbReference type="Proteomes" id="UP001165190">
    <property type="component" value="Unassembled WGS sequence"/>
</dbReference>
<gene>
    <name evidence="1" type="ORF">HRI_002218500</name>
</gene>
<evidence type="ECO:0000313" key="2">
    <source>
        <dbReference type="Proteomes" id="UP001165190"/>
    </source>
</evidence>
<evidence type="ECO:0000313" key="1">
    <source>
        <dbReference type="EMBL" id="GMI85492.1"/>
    </source>
</evidence>
<reference evidence="1" key="1">
    <citation type="submission" date="2023-05" db="EMBL/GenBank/DDBJ databases">
        <title>Genome and transcriptome analyses reveal genes involved in the formation of fine ridges on petal epidermal cells in Hibiscus trionum.</title>
        <authorList>
            <person name="Koshimizu S."/>
            <person name="Masuda S."/>
            <person name="Ishii T."/>
            <person name="Shirasu K."/>
            <person name="Hoshino A."/>
            <person name="Arita M."/>
        </authorList>
    </citation>
    <scope>NUCLEOTIDE SEQUENCE</scope>
    <source>
        <strain evidence="1">Hamamatsu line</strain>
    </source>
</reference>